<sequence length="282" mass="32173">MNTTDIRYERFNERDFTTVKELLSYDVVAGEDLLRVLAQAPELFITAYMEDKLVGLAQVNEPVPQSYLNVYVAPQFRRQGIGSAIVEYAEGELRAGGTQKVRSSFRADHPSSLAFARKLGYGEYFSSALMQRSGELFPVEELPVRTYTDEDYLASHPLYATAFHEMRVRVGCFPDSVIAQPSEKERKEWQKDAEDRFVYEINGEIVAYSHLSGNELSSISVRTDLQGRGIGRKMVMHLCNLIYQRGNETVELSCVVGNEARKLYDSLGFEEKYIRDFVRKTL</sequence>
<dbReference type="Gene3D" id="3.40.630.30">
    <property type="match status" value="2"/>
</dbReference>
<evidence type="ECO:0000256" key="1">
    <source>
        <dbReference type="ARBA" id="ARBA00022679"/>
    </source>
</evidence>
<evidence type="ECO:0000313" key="5">
    <source>
        <dbReference type="Proteomes" id="UP000608420"/>
    </source>
</evidence>
<dbReference type="PANTHER" id="PTHR43877">
    <property type="entry name" value="AMINOALKYLPHOSPHONATE N-ACETYLTRANSFERASE-RELATED-RELATED"/>
    <property type="match status" value="1"/>
</dbReference>
<dbReference type="RefSeq" id="WP_120465042.1">
    <property type="nucleotide sequence ID" value="NZ_BMIW01000006.1"/>
</dbReference>
<evidence type="ECO:0000256" key="2">
    <source>
        <dbReference type="ARBA" id="ARBA00023315"/>
    </source>
</evidence>
<dbReference type="CDD" id="cd04301">
    <property type="entry name" value="NAT_SF"/>
    <property type="match status" value="2"/>
</dbReference>
<dbReference type="InterPro" id="IPR016181">
    <property type="entry name" value="Acyl_CoA_acyltransferase"/>
</dbReference>
<reference evidence="5" key="1">
    <citation type="journal article" date="2019" name="Int. J. Syst. Evol. Microbiol.">
        <title>The Global Catalogue of Microorganisms (GCM) 10K type strain sequencing project: providing services to taxonomists for standard genome sequencing and annotation.</title>
        <authorList>
            <consortium name="The Broad Institute Genomics Platform"/>
            <consortium name="The Broad Institute Genome Sequencing Center for Infectious Disease"/>
            <person name="Wu L."/>
            <person name="Ma J."/>
        </authorList>
    </citation>
    <scope>NUCLEOTIDE SEQUENCE [LARGE SCALE GENOMIC DNA]</scope>
    <source>
        <strain evidence="5">CGMCC 1.15420</strain>
    </source>
</reference>
<comment type="caution">
    <text evidence="4">The sequence shown here is derived from an EMBL/GenBank/DDBJ whole genome shotgun (WGS) entry which is preliminary data.</text>
</comment>
<name>A0ABQ1VSK7_9BACL</name>
<keyword evidence="2" id="KW-0012">Acyltransferase</keyword>
<dbReference type="Proteomes" id="UP000608420">
    <property type="component" value="Unassembled WGS sequence"/>
</dbReference>
<keyword evidence="1" id="KW-0808">Transferase</keyword>
<protein>
    <recommendedName>
        <fullName evidence="3">N-acetyltransferase domain-containing protein</fullName>
    </recommendedName>
</protein>
<dbReference type="SUPFAM" id="SSF55729">
    <property type="entry name" value="Acyl-CoA N-acyltransferases (Nat)"/>
    <property type="match status" value="2"/>
</dbReference>
<dbReference type="InterPro" id="IPR000182">
    <property type="entry name" value="GNAT_dom"/>
</dbReference>
<dbReference type="InterPro" id="IPR050832">
    <property type="entry name" value="Bact_Acetyltransf"/>
</dbReference>
<gene>
    <name evidence="4" type="ORF">GCM10010913_12930</name>
</gene>
<evidence type="ECO:0000259" key="3">
    <source>
        <dbReference type="PROSITE" id="PS51186"/>
    </source>
</evidence>
<feature type="domain" description="N-acetyltransferase" evidence="3">
    <location>
        <begin position="6"/>
        <end position="135"/>
    </location>
</feature>
<dbReference type="Pfam" id="PF00583">
    <property type="entry name" value="Acetyltransf_1"/>
    <property type="match status" value="2"/>
</dbReference>
<evidence type="ECO:0000313" key="4">
    <source>
        <dbReference type="EMBL" id="GGF92794.1"/>
    </source>
</evidence>
<dbReference type="PROSITE" id="PS51186">
    <property type="entry name" value="GNAT"/>
    <property type="match status" value="2"/>
</dbReference>
<feature type="domain" description="N-acetyltransferase" evidence="3">
    <location>
        <begin position="142"/>
        <end position="282"/>
    </location>
</feature>
<accession>A0ABQ1VSK7</accession>
<keyword evidence="5" id="KW-1185">Reference proteome</keyword>
<proteinExistence type="predicted"/>
<organism evidence="4 5">
    <name type="scientific">Paenibacillus aceti</name>
    <dbReference type="NCBI Taxonomy" id="1820010"/>
    <lineage>
        <taxon>Bacteria</taxon>
        <taxon>Bacillati</taxon>
        <taxon>Bacillota</taxon>
        <taxon>Bacilli</taxon>
        <taxon>Bacillales</taxon>
        <taxon>Paenibacillaceae</taxon>
        <taxon>Paenibacillus</taxon>
    </lineage>
</organism>
<dbReference type="EMBL" id="BMIW01000006">
    <property type="protein sequence ID" value="GGF92794.1"/>
    <property type="molecule type" value="Genomic_DNA"/>
</dbReference>